<dbReference type="OrthoDB" id="3695411at2759"/>
<feature type="compositionally biased region" description="Basic and acidic residues" evidence="1">
    <location>
        <begin position="109"/>
        <end position="129"/>
    </location>
</feature>
<feature type="compositionally biased region" description="Basic and acidic residues" evidence="1">
    <location>
        <begin position="52"/>
        <end position="62"/>
    </location>
</feature>
<keyword evidence="3" id="KW-1185">Reference proteome</keyword>
<gene>
    <name evidence="2" type="ORF">K458DRAFT_447354</name>
</gene>
<feature type="region of interest" description="Disordered" evidence="1">
    <location>
        <begin position="52"/>
        <end position="81"/>
    </location>
</feature>
<reference evidence="2" key="1">
    <citation type="journal article" date="2020" name="Stud. Mycol.">
        <title>101 Dothideomycetes genomes: a test case for predicting lifestyles and emergence of pathogens.</title>
        <authorList>
            <person name="Haridas S."/>
            <person name="Albert R."/>
            <person name="Binder M."/>
            <person name="Bloem J."/>
            <person name="Labutti K."/>
            <person name="Salamov A."/>
            <person name="Andreopoulos B."/>
            <person name="Baker S."/>
            <person name="Barry K."/>
            <person name="Bills G."/>
            <person name="Bluhm B."/>
            <person name="Cannon C."/>
            <person name="Castanera R."/>
            <person name="Culley D."/>
            <person name="Daum C."/>
            <person name="Ezra D."/>
            <person name="Gonzalez J."/>
            <person name="Henrissat B."/>
            <person name="Kuo A."/>
            <person name="Liang C."/>
            <person name="Lipzen A."/>
            <person name="Lutzoni F."/>
            <person name="Magnuson J."/>
            <person name="Mondo S."/>
            <person name="Nolan M."/>
            <person name="Ohm R."/>
            <person name="Pangilinan J."/>
            <person name="Park H.-J."/>
            <person name="Ramirez L."/>
            <person name="Alfaro M."/>
            <person name="Sun H."/>
            <person name="Tritt A."/>
            <person name="Yoshinaga Y."/>
            <person name="Zwiers L.-H."/>
            <person name="Turgeon B."/>
            <person name="Goodwin S."/>
            <person name="Spatafora J."/>
            <person name="Crous P."/>
            <person name="Grigoriev I."/>
        </authorList>
    </citation>
    <scope>NUCLEOTIDE SEQUENCE</scope>
    <source>
        <strain evidence="2">CBS 122367</strain>
    </source>
</reference>
<dbReference type="AlphaFoldDB" id="A0A6G1IFL9"/>
<dbReference type="SUPFAM" id="SSF50494">
    <property type="entry name" value="Trypsin-like serine proteases"/>
    <property type="match status" value="1"/>
</dbReference>
<evidence type="ECO:0000313" key="3">
    <source>
        <dbReference type="Proteomes" id="UP000799291"/>
    </source>
</evidence>
<dbReference type="Proteomes" id="UP000799291">
    <property type="component" value="Unassembled WGS sequence"/>
</dbReference>
<evidence type="ECO:0000313" key="2">
    <source>
        <dbReference type="EMBL" id="KAF2676773.1"/>
    </source>
</evidence>
<name>A0A6G1IFL9_9PLEO</name>
<evidence type="ECO:0008006" key="4">
    <source>
        <dbReference type="Google" id="ProtNLM"/>
    </source>
</evidence>
<dbReference type="EMBL" id="MU005630">
    <property type="protein sequence ID" value="KAF2676773.1"/>
    <property type="molecule type" value="Genomic_DNA"/>
</dbReference>
<organism evidence="2 3">
    <name type="scientific">Lentithecium fluviatile CBS 122367</name>
    <dbReference type="NCBI Taxonomy" id="1168545"/>
    <lineage>
        <taxon>Eukaryota</taxon>
        <taxon>Fungi</taxon>
        <taxon>Dikarya</taxon>
        <taxon>Ascomycota</taxon>
        <taxon>Pezizomycotina</taxon>
        <taxon>Dothideomycetes</taxon>
        <taxon>Pleosporomycetidae</taxon>
        <taxon>Pleosporales</taxon>
        <taxon>Massarineae</taxon>
        <taxon>Lentitheciaceae</taxon>
        <taxon>Lentithecium</taxon>
    </lineage>
</organism>
<dbReference type="InterPro" id="IPR009003">
    <property type="entry name" value="Peptidase_S1_PA"/>
</dbReference>
<sequence length="310" mass="33859">MDNGLFTGAPLVANDTSYQVSTITCGISFAGANTIFALTSAHAFEDNGSRENDKLALSHDDSTTGSGSQESDEASDLSFSSTDNEYDWDKLEVEIARERQETGLSDLNEPSHWKHDGKEGHTGHSEIKPGRVWGRRNNPEWENLDWALVEIPSLDQRSLLSWPSDEGSLIEPSCPSKAVGTVFVATASGLLEGTLSSIPSYLASSRNSTAWTKIWTLTLADQDQKRLHKGDSGSPVLNPQKNRVYGYVTALNPFGELHVMPLQAVLNQIWEMARPPNPSSKPIIFDKCRNVAHRTLAPALARRASRGAGQ</sequence>
<feature type="region of interest" description="Disordered" evidence="1">
    <location>
        <begin position="101"/>
        <end position="131"/>
    </location>
</feature>
<proteinExistence type="predicted"/>
<protein>
    <recommendedName>
        <fullName evidence="4">Peptidase S1 domain-containing protein</fullName>
    </recommendedName>
</protein>
<evidence type="ECO:0000256" key="1">
    <source>
        <dbReference type="SAM" id="MobiDB-lite"/>
    </source>
</evidence>
<accession>A0A6G1IFL9</accession>